<organism evidence="1 2">
    <name type="scientific">Funneliformis caledonium</name>
    <dbReference type="NCBI Taxonomy" id="1117310"/>
    <lineage>
        <taxon>Eukaryota</taxon>
        <taxon>Fungi</taxon>
        <taxon>Fungi incertae sedis</taxon>
        <taxon>Mucoromycota</taxon>
        <taxon>Glomeromycotina</taxon>
        <taxon>Glomeromycetes</taxon>
        <taxon>Glomerales</taxon>
        <taxon>Glomeraceae</taxon>
        <taxon>Funneliformis</taxon>
    </lineage>
</organism>
<protein>
    <submittedName>
        <fullName evidence="1">11019_t:CDS:1</fullName>
    </submittedName>
</protein>
<evidence type="ECO:0000313" key="2">
    <source>
        <dbReference type="Proteomes" id="UP000789570"/>
    </source>
</evidence>
<name>A0A9N9JCS5_9GLOM</name>
<comment type="caution">
    <text evidence="1">The sequence shown here is derived from an EMBL/GenBank/DDBJ whole genome shotgun (WGS) entry which is preliminary data.</text>
</comment>
<dbReference type="EMBL" id="CAJVPQ010028703">
    <property type="protein sequence ID" value="CAG8773565.1"/>
    <property type="molecule type" value="Genomic_DNA"/>
</dbReference>
<proteinExistence type="predicted"/>
<dbReference type="AlphaFoldDB" id="A0A9N9JCS5"/>
<keyword evidence="2" id="KW-1185">Reference proteome</keyword>
<accession>A0A9N9JCS5</accession>
<dbReference type="Proteomes" id="UP000789570">
    <property type="component" value="Unassembled WGS sequence"/>
</dbReference>
<reference evidence="1" key="1">
    <citation type="submission" date="2021-06" db="EMBL/GenBank/DDBJ databases">
        <authorList>
            <person name="Kallberg Y."/>
            <person name="Tangrot J."/>
            <person name="Rosling A."/>
        </authorList>
    </citation>
    <scope>NUCLEOTIDE SEQUENCE</scope>
    <source>
        <strain evidence="1">UK204</strain>
    </source>
</reference>
<evidence type="ECO:0000313" key="1">
    <source>
        <dbReference type="EMBL" id="CAG8773565.1"/>
    </source>
</evidence>
<sequence length="76" mass="9151">MVVEKDLKLRKKINGSRNEVEKSNYRNEIEEKKGWKRWNSFSKTTLLRYREIGKLYGWNNRNAWDINSSSVPLYGQ</sequence>
<feature type="non-terminal residue" evidence="1">
    <location>
        <position position="1"/>
    </location>
</feature>
<gene>
    <name evidence="1" type="ORF">FCALED_LOCUS17688</name>
</gene>